<gene>
    <name evidence="3" type="ORF">BXY39_3868</name>
</gene>
<proteinExistence type="predicted"/>
<dbReference type="Proteomes" id="UP000271227">
    <property type="component" value="Unassembled WGS sequence"/>
</dbReference>
<dbReference type="InterPro" id="IPR031876">
    <property type="entry name" value="DUF4760"/>
</dbReference>
<dbReference type="Pfam" id="PF15956">
    <property type="entry name" value="DUF4760"/>
    <property type="match status" value="1"/>
</dbReference>
<evidence type="ECO:0000256" key="2">
    <source>
        <dbReference type="SAM" id="Phobius"/>
    </source>
</evidence>
<comment type="caution">
    <text evidence="3">The sequence shown here is derived from an EMBL/GenBank/DDBJ whole genome shotgun (WGS) entry which is preliminary data.</text>
</comment>
<protein>
    <submittedName>
        <fullName evidence="3">Uncharacterized protein</fullName>
    </submittedName>
</protein>
<name>A0A3M0BWU0_9PROT</name>
<evidence type="ECO:0000256" key="1">
    <source>
        <dbReference type="SAM" id="MobiDB-lite"/>
    </source>
</evidence>
<accession>A0A3M0BWU0</accession>
<feature type="transmembrane region" description="Helical" evidence="2">
    <location>
        <begin position="34"/>
        <end position="53"/>
    </location>
</feature>
<feature type="region of interest" description="Disordered" evidence="1">
    <location>
        <begin position="215"/>
        <end position="252"/>
    </location>
</feature>
<sequence length="252" mass="27850">MNFWNLISPNVILALAFVPLVGGIALLIGAGTGYAIVVSALFVLAGVFINTSVKFHSDMRERAIAFIDKSKTDTKLFSSFKGLRNLGTYCLLYDLDPAEIARRCFRQGAKPFVHARGGTIDPDQILEDFYRVGNFYEQVHLAVSCRDANEHILFEYYGGVFIRHYRILSAFLPQARNTGRSQDHPLGPIAAPEMYTGIETLFKRWHPRYLRAYGTRRRPGNGDGDGSEGGGGAVNSGSWTGADRPLKCPSDP</sequence>
<feature type="compositionally biased region" description="Gly residues" evidence="1">
    <location>
        <begin position="221"/>
        <end position="234"/>
    </location>
</feature>
<evidence type="ECO:0000313" key="4">
    <source>
        <dbReference type="Proteomes" id="UP000271227"/>
    </source>
</evidence>
<evidence type="ECO:0000313" key="3">
    <source>
        <dbReference type="EMBL" id="RMB00680.1"/>
    </source>
</evidence>
<reference evidence="3 4" key="1">
    <citation type="submission" date="2018-10" db="EMBL/GenBank/DDBJ databases">
        <title>Genomic Encyclopedia of Archaeal and Bacterial Type Strains, Phase II (KMG-II): from individual species to whole genera.</title>
        <authorList>
            <person name="Goeker M."/>
        </authorList>
    </citation>
    <scope>NUCLEOTIDE SEQUENCE [LARGE SCALE GENOMIC DNA]</scope>
    <source>
        <strain evidence="3 4">DSM 25217</strain>
    </source>
</reference>
<dbReference type="RefSeq" id="WP_121940488.1">
    <property type="nucleotide sequence ID" value="NZ_REFR01000017.1"/>
</dbReference>
<organism evidence="3 4">
    <name type="scientific">Eilatimonas milleporae</name>
    <dbReference type="NCBI Taxonomy" id="911205"/>
    <lineage>
        <taxon>Bacteria</taxon>
        <taxon>Pseudomonadati</taxon>
        <taxon>Pseudomonadota</taxon>
        <taxon>Alphaproteobacteria</taxon>
        <taxon>Kordiimonadales</taxon>
        <taxon>Kordiimonadaceae</taxon>
        <taxon>Eilatimonas</taxon>
    </lineage>
</organism>
<dbReference type="EMBL" id="REFR01000017">
    <property type="protein sequence ID" value="RMB00680.1"/>
    <property type="molecule type" value="Genomic_DNA"/>
</dbReference>
<keyword evidence="2" id="KW-0472">Membrane</keyword>
<feature type="transmembrane region" description="Helical" evidence="2">
    <location>
        <begin position="7"/>
        <end position="28"/>
    </location>
</feature>
<dbReference type="InParanoid" id="A0A3M0BWU0"/>
<dbReference type="AlphaFoldDB" id="A0A3M0BWU0"/>
<keyword evidence="2" id="KW-0812">Transmembrane</keyword>
<keyword evidence="2" id="KW-1133">Transmembrane helix</keyword>
<keyword evidence="4" id="KW-1185">Reference proteome</keyword>